<organism evidence="11 12">
    <name type="scientific">Orchesella cincta</name>
    <name type="common">Springtail</name>
    <name type="synonym">Podura cincta</name>
    <dbReference type="NCBI Taxonomy" id="48709"/>
    <lineage>
        <taxon>Eukaryota</taxon>
        <taxon>Metazoa</taxon>
        <taxon>Ecdysozoa</taxon>
        <taxon>Arthropoda</taxon>
        <taxon>Hexapoda</taxon>
        <taxon>Collembola</taxon>
        <taxon>Entomobryomorpha</taxon>
        <taxon>Entomobryoidea</taxon>
        <taxon>Orchesellidae</taxon>
        <taxon>Orchesellinae</taxon>
        <taxon>Orchesella</taxon>
    </lineage>
</organism>
<dbReference type="InterPro" id="IPR016194">
    <property type="entry name" value="SPOC-like_C_dom_sf"/>
</dbReference>
<keyword evidence="4 6" id="KW-0694">RNA-binding</keyword>
<keyword evidence="8" id="KW-0472">Membrane</keyword>
<dbReference type="PROSITE" id="PS50917">
    <property type="entry name" value="SPOC"/>
    <property type="match status" value="1"/>
</dbReference>
<name>A0A1D2MJP5_ORCCI</name>
<feature type="region of interest" description="Disordered" evidence="7">
    <location>
        <begin position="420"/>
        <end position="461"/>
    </location>
</feature>
<dbReference type="PROSITE" id="PS50102">
    <property type="entry name" value="RRM"/>
    <property type="match status" value="2"/>
</dbReference>
<feature type="compositionally biased region" description="Basic and acidic residues" evidence="7">
    <location>
        <begin position="42"/>
        <end position="55"/>
    </location>
</feature>
<keyword evidence="12" id="KW-1185">Reference proteome</keyword>
<comment type="similarity">
    <text evidence="2">Belongs to the RRM Spen family.</text>
</comment>
<evidence type="ECO:0000256" key="8">
    <source>
        <dbReference type="SAM" id="Phobius"/>
    </source>
</evidence>
<feature type="transmembrane region" description="Helical" evidence="8">
    <location>
        <begin position="140"/>
        <end position="162"/>
    </location>
</feature>
<dbReference type="Gene3D" id="3.30.70.330">
    <property type="match status" value="2"/>
</dbReference>
<dbReference type="CDD" id="cd12309">
    <property type="entry name" value="RRM2_Spen"/>
    <property type="match status" value="1"/>
</dbReference>
<evidence type="ECO:0000256" key="3">
    <source>
        <dbReference type="ARBA" id="ARBA00022553"/>
    </source>
</evidence>
<gene>
    <name evidence="11" type="ORF">Ocin01_13474</name>
</gene>
<proteinExistence type="inferred from homology"/>
<dbReference type="SMART" id="SM00360">
    <property type="entry name" value="RRM"/>
    <property type="match status" value="2"/>
</dbReference>
<evidence type="ECO:0000256" key="6">
    <source>
        <dbReference type="PROSITE-ProRule" id="PRU00176"/>
    </source>
</evidence>
<evidence type="ECO:0000256" key="5">
    <source>
        <dbReference type="ARBA" id="ARBA00023242"/>
    </source>
</evidence>
<evidence type="ECO:0000313" key="12">
    <source>
        <dbReference type="Proteomes" id="UP000094527"/>
    </source>
</evidence>
<dbReference type="PANTHER" id="PTHR23189">
    <property type="entry name" value="RNA RECOGNITION MOTIF-CONTAINING"/>
    <property type="match status" value="1"/>
</dbReference>
<dbReference type="Gene3D" id="2.40.290.10">
    <property type="match status" value="1"/>
</dbReference>
<sequence>MRDTDHHHSNRYDRYESGRGGGGASSMAPPPGLPGTAGPPMHYRDYRGSRDHHPMNEYGNNRNMGGNPPHYSRYPPRGGSSSTQLPQVVVHPHAHIIIMVHRLEVLRGHLHTTIMGHRVLTMEVLQVHHLRIIMVVHQGVAALLITMYRLITWSLHIIMVVVGPPHLLPPPQAPPRYENKKDKFPNYLHHITPEDDPLATRTLFAGNLEVNITDEELRRIFGRYGTVEDIDIKRPPPGTGNAYAFVRFVNLDMAARAKSELSGQYIGKFQCKIGYGKVNPTTKMWIGGLGDWTTSSQLEREFDRFGSIKKIEWIKGEPYAYITFETIDAAQAAVKDMRGYPLGGTEKRIRTDFADAASPPIGSHLHNPPGLGKREYDTRERGVLIAEVEAMLVEMLQVLVRKFNPIKQLSLYDMSGCGSESGRNDSNNVQTRGPGSTHSGGTDLGCTSPGQSDNESVKSSNLGLGNIKSIHDIPRKVGVSWNGALILKNSSFPTKLYLTEGDFDGIDLLMKDEESKNQLRITQRLRLDQSKLDDVLKRISTSSHHGVFLALPCSSTTASSSPTRGTQDEDSQNSSTALQSRPLRNLVSYLKQKEAAGVISLAVAKDPNTTGVLYAFPPCGFSFELLKKQCPGINESESNGGGKDENHLVIVVIRGGNV</sequence>
<dbReference type="EMBL" id="LJIJ01001044">
    <property type="protein sequence ID" value="ODM93219.1"/>
    <property type="molecule type" value="Genomic_DNA"/>
</dbReference>
<dbReference type="Proteomes" id="UP000094527">
    <property type="component" value="Unassembled WGS sequence"/>
</dbReference>
<dbReference type="OrthoDB" id="10050565at2759"/>
<dbReference type="Pfam" id="PF07744">
    <property type="entry name" value="SPOC"/>
    <property type="match status" value="1"/>
</dbReference>
<feature type="compositionally biased region" description="Basic and acidic residues" evidence="7">
    <location>
        <begin position="1"/>
        <end position="17"/>
    </location>
</feature>
<dbReference type="Pfam" id="PF00076">
    <property type="entry name" value="RRM_1"/>
    <property type="match status" value="2"/>
</dbReference>
<keyword evidence="3" id="KW-0597">Phosphoprotein</keyword>
<keyword evidence="8" id="KW-1133">Transmembrane helix</keyword>
<evidence type="ECO:0000313" key="11">
    <source>
        <dbReference type="EMBL" id="ODM93219.1"/>
    </source>
</evidence>
<feature type="region of interest" description="Disordered" evidence="7">
    <location>
        <begin position="558"/>
        <end position="578"/>
    </location>
</feature>
<dbReference type="SUPFAM" id="SSF100939">
    <property type="entry name" value="SPOC domain-like"/>
    <property type="match status" value="1"/>
</dbReference>
<dbReference type="FunFam" id="3.30.70.330:FF:000565">
    <property type="entry name" value="RNA-binding protein 15B"/>
    <property type="match status" value="1"/>
</dbReference>
<feature type="compositionally biased region" description="Polar residues" evidence="7">
    <location>
        <begin position="448"/>
        <end position="461"/>
    </location>
</feature>
<evidence type="ECO:0000256" key="1">
    <source>
        <dbReference type="ARBA" id="ARBA00004123"/>
    </source>
</evidence>
<reference evidence="11 12" key="1">
    <citation type="journal article" date="2016" name="Genome Biol. Evol.">
        <title>Gene Family Evolution Reflects Adaptation to Soil Environmental Stressors in the Genome of the Collembolan Orchesella cincta.</title>
        <authorList>
            <person name="Faddeeva-Vakhrusheva A."/>
            <person name="Derks M.F."/>
            <person name="Anvar S.Y."/>
            <person name="Agamennone V."/>
            <person name="Suring W."/>
            <person name="Smit S."/>
            <person name="van Straalen N.M."/>
            <person name="Roelofs D."/>
        </authorList>
    </citation>
    <scope>NUCLEOTIDE SEQUENCE [LARGE SCALE GENOMIC DNA]</scope>
    <source>
        <tissue evidence="11">Mixed pool</tissue>
    </source>
</reference>
<accession>A0A1D2MJP5</accession>
<dbReference type="InterPro" id="IPR012921">
    <property type="entry name" value="SPOC_C"/>
</dbReference>
<keyword evidence="5" id="KW-0539">Nucleus</keyword>
<dbReference type="InterPro" id="IPR000504">
    <property type="entry name" value="RRM_dom"/>
</dbReference>
<evidence type="ECO:0000256" key="4">
    <source>
        <dbReference type="ARBA" id="ARBA00022884"/>
    </source>
</evidence>
<keyword evidence="8" id="KW-0812">Transmembrane</keyword>
<dbReference type="CDD" id="cd12310">
    <property type="entry name" value="RRM3_Spen"/>
    <property type="match status" value="1"/>
</dbReference>
<dbReference type="CDD" id="cd21544">
    <property type="entry name" value="SPOC_RBM15-like"/>
    <property type="match status" value="1"/>
</dbReference>
<evidence type="ECO:0000259" key="10">
    <source>
        <dbReference type="PROSITE" id="PS50917"/>
    </source>
</evidence>
<dbReference type="GO" id="GO:0005634">
    <property type="term" value="C:nucleus"/>
    <property type="evidence" value="ECO:0007669"/>
    <property type="project" value="UniProtKB-SubCell"/>
</dbReference>
<dbReference type="GO" id="GO:0003723">
    <property type="term" value="F:RNA binding"/>
    <property type="evidence" value="ECO:0007669"/>
    <property type="project" value="UniProtKB-UniRule"/>
</dbReference>
<feature type="domain" description="SPOC" evidence="10">
    <location>
        <begin position="470"/>
        <end position="656"/>
    </location>
</feature>
<dbReference type="FunFam" id="2.40.290.10:FF:000007">
    <property type="entry name" value="RNA-binding protein 15B"/>
    <property type="match status" value="1"/>
</dbReference>
<evidence type="ECO:0000256" key="2">
    <source>
        <dbReference type="ARBA" id="ARBA00005387"/>
    </source>
</evidence>
<comment type="subcellular location">
    <subcellularLocation>
        <location evidence="1">Nucleus</location>
    </subcellularLocation>
</comment>
<evidence type="ECO:0000259" key="9">
    <source>
        <dbReference type="PROSITE" id="PS50102"/>
    </source>
</evidence>
<dbReference type="InterPro" id="IPR035979">
    <property type="entry name" value="RBD_domain_sf"/>
</dbReference>
<dbReference type="STRING" id="48709.A0A1D2MJP5"/>
<dbReference type="AlphaFoldDB" id="A0A1D2MJP5"/>
<feature type="compositionally biased region" description="Polar residues" evidence="7">
    <location>
        <begin position="424"/>
        <end position="440"/>
    </location>
</feature>
<dbReference type="InterPro" id="IPR010912">
    <property type="entry name" value="SPOC_met"/>
</dbReference>
<dbReference type="InterPro" id="IPR012677">
    <property type="entry name" value="Nucleotide-bd_a/b_plait_sf"/>
</dbReference>
<dbReference type="SUPFAM" id="SSF54928">
    <property type="entry name" value="RNA-binding domain, RBD"/>
    <property type="match status" value="1"/>
</dbReference>
<protein>
    <submittedName>
        <fullName evidence="11">Putative RNA-binding protein 15B</fullName>
    </submittedName>
</protein>
<dbReference type="OMA" id="GLFRQFQ"/>
<evidence type="ECO:0000256" key="7">
    <source>
        <dbReference type="SAM" id="MobiDB-lite"/>
    </source>
</evidence>
<feature type="domain" description="RRM" evidence="9">
    <location>
        <begin position="282"/>
        <end position="356"/>
    </location>
</feature>
<feature type="region of interest" description="Disordered" evidence="7">
    <location>
        <begin position="1"/>
        <end position="84"/>
    </location>
</feature>
<comment type="caution">
    <text evidence="11">The sequence shown here is derived from an EMBL/GenBank/DDBJ whole genome shotgun (WGS) entry which is preliminary data.</text>
</comment>
<feature type="domain" description="RRM" evidence="9">
    <location>
        <begin position="201"/>
        <end position="278"/>
    </location>
</feature>